<dbReference type="PANTHER" id="PTHR32322:SF18">
    <property type="entry name" value="S-ADENOSYLMETHIONINE_S-ADENOSYLHOMOCYSTEINE TRANSPORTER"/>
    <property type="match status" value="1"/>
</dbReference>
<evidence type="ECO:0000256" key="3">
    <source>
        <dbReference type="ARBA" id="ARBA00022692"/>
    </source>
</evidence>
<comment type="subcellular location">
    <subcellularLocation>
        <location evidence="1">Cell membrane</location>
        <topology evidence="1">Multi-pass membrane protein</topology>
    </subcellularLocation>
</comment>
<dbReference type="RefSeq" id="WP_343060679.1">
    <property type="nucleotide sequence ID" value="NZ_BAABEW010000001.1"/>
</dbReference>
<keyword evidence="2" id="KW-1003">Cell membrane</keyword>
<keyword evidence="3 6" id="KW-0812">Transmembrane</keyword>
<name>A0A7W8HGB7_9BURK</name>
<comment type="caution">
    <text evidence="8">The sequence shown here is derived from an EMBL/GenBank/DDBJ whole genome shotgun (WGS) entry which is preliminary data.</text>
</comment>
<keyword evidence="5 6" id="KW-0472">Membrane</keyword>
<dbReference type="Proteomes" id="UP000532440">
    <property type="component" value="Unassembled WGS sequence"/>
</dbReference>
<reference evidence="8 9" key="1">
    <citation type="submission" date="2020-08" db="EMBL/GenBank/DDBJ databases">
        <title>Genomic Encyclopedia of Type Strains, Phase IV (KMG-IV): sequencing the most valuable type-strain genomes for metagenomic binning, comparative biology and taxonomic classification.</title>
        <authorList>
            <person name="Goeker M."/>
        </authorList>
    </citation>
    <scope>NUCLEOTIDE SEQUENCE [LARGE SCALE GENOMIC DNA]</scope>
    <source>
        <strain evidence="8 9">DSM 29781</strain>
    </source>
</reference>
<keyword evidence="9" id="KW-1185">Reference proteome</keyword>
<proteinExistence type="predicted"/>
<accession>A0A7W8HGB7</accession>
<sequence length="251" mass="24673">MSLFGNFLFSIFMLQGVAMSSAATAGVILATLPALVALLGAAVLRERLDGPQRAAVGLAVAGVAVLAAAGPDGGSAAAGAAAGATAAPSSGAGSVAGALLVFACVCCEAVYVVLGRRLAGRMTPMRISAAINLVGLSLMTPFGLAQALRFDFGAVAAPTWALLAFYALAASVASTWLWLSGLRQVPASQAGVFTIAMPLAASLVGTAWLGEAFGGAQALALAFAVAGIALIARSDSGTPRVAEARPPTGQS</sequence>
<dbReference type="SUPFAM" id="SSF103481">
    <property type="entry name" value="Multidrug resistance efflux transporter EmrE"/>
    <property type="match status" value="2"/>
</dbReference>
<evidence type="ECO:0000259" key="7">
    <source>
        <dbReference type="Pfam" id="PF00892"/>
    </source>
</evidence>
<feature type="transmembrane region" description="Helical" evidence="6">
    <location>
        <begin position="191"/>
        <end position="209"/>
    </location>
</feature>
<feature type="transmembrane region" description="Helical" evidence="6">
    <location>
        <begin position="126"/>
        <end position="148"/>
    </location>
</feature>
<dbReference type="Pfam" id="PF00892">
    <property type="entry name" value="EamA"/>
    <property type="match status" value="2"/>
</dbReference>
<dbReference type="GO" id="GO:0005886">
    <property type="term" value="C:plasma membrane"/>
    <property type="evidence" value="ECO:0007669"/>
    <property type="project" value="UniProtKB-SubCell"/>
</dbReference>
<organism evidence="8 9">
    <name type="scientific">Quisquiliibacterium transsilvanicum</name>
    <dbReference type="NCBI Taxonomy" id="1549638"/>
    <lineage>
        <taxon>Bacteria</taxon>
        <taxon>Pseudomonadati</taxon>
        <taxon>Pseudomonadota</taxon>
        <taxon>Betaproteobacteria</taxon>
        <taxon>Burkholderiales</taxon>
        <taxon>Burkholderiaceae</taxon>
        <taxon>Quisquiliibacterium</taxon>
    </lineage>
</organism>
<dbReference type="AlphaFoldDB" id="A0A7W8HGB7"/>
<feature type="domain" description="EamA" evidence="7">
    <location>
        <begin position="2"/>
        <end position="66"/>
    </location>
</feature>
<evidence type="ECO:0000256" key="4">
    <source>
        <dbReference type="ARBA" id="ARBA00022989"/>
    </source>
</evidence>
<evidence type="ECO:0000256" key="2">
    <source>
        <dbReference type="ARBA" id="ARBA00022475"/>
    </source>
</evidence>
<gene>
    <name evidence="8" type="ORF">HNQ70_001511</name>
</gene>
<dbReference type="InterPro" id="IPR037185">
    <property type="entry name" value="EmrE-like"/>
</dbReference>
<evidence type="ECO:0000256" key="6">
    <source>
        <dbReference type="SAM" id="Phobius"/>
    </source>
</evidence>
<feature type="transmembrane region" description="Helical" evidence="6">
    <location>
        <begin position="91"/>
        <end position="114"/>
    </location>
</feature>
<feature type="transmembrane region" description="Helical" evidence="6">
    <location>
        <begin position="160"/>
        <end position="179"/>
    </location>
</feature>
<feature type="domain" description="EamA" evidence="7">
    <location>
        <begin position="96"/>
        <end position="232"/>
    </location>
</feature>
<feature type="transmembrane region" description="Helical" evidence="6">
    <location>
        <begin position="215"/>
        <end position="232"/>
    </location>
</feature>
<dbReference type="InterPro" id="IPR000620">
    <property type="entry name" value="EamA_dom"/>
</dbReference>
<dbReference type="InterPro" id="IPR050638">
    <property type="entry name" value="AA-Vitamin_Transporters"/>
</dbReference>
<evidence type="ECO:0000256" key="5">
    <source>
        <dbReference type="ARBA" id="ARBA00023136"/>
    </source>
</evidence>
<keyword evidence="4 6" id="KW-1133">Transmembrane helix</keyword>
<evidence type="ECO:0000313" key="8">
    <source>
        <dbReference type="EMBL" id="MBB5271501.1"/>
    </source>
</evidence>
<evidence type="ECO:0000256" key="1">
    <source>
        <dbReference type="ARBA" id="ARBA00004651"/>
    </source>
</evidence>
<evidence type="ECO:0000313" key="9">
    <source>
        <dbReference type="Proteomes" id="UP000532440"/>
    </source>
</evidence>
<feature type="transmembrane region" description="Helical" evidence="6">
    <location>
        <begin position="54"/>
        <end position="71"/>
    </location>
</feature>
<dbReference type="EMBL" id="JACHGB010000003">
    <property type="protein sequence ID" value="MBB5271501.1"/>
    <property type="molecule type" value="Genomic_DNA"/>
</dbReference>
<protein>
    <submittedName>
        <fullName evidence="8">Drug/metabolite transporter (DMT)-like permease</fullName>
    </submittedName>
</protein>
<feature type="transmembrane region" description="Helical" evidence="6">
    <location>
        <begin position="12"/>
        <end position="42"/>
    </location>
</feature>
<dbReference type="PANTHER" id="PTHR32322">
    <property type="entry name" value="INNER MEMBRANE TRANSPORTER"/>
    <property type="match status" value="1"/>
</dbReference>